<evidence type="ECO:0000313" key="1">
    <source>
        <dbReference type="EMBL" id="EMR00476.1"/>
    </source>
</evidence>
<protein>
    <submittedName>
        <fullName evidence="1">Uncharacterized protein</fullName>
    </submittedName>
</protein>
<gene>
    <name evidence="1" type="ORF">ADIAG_00483</name>
</gene>
<comment type="caution">
    <text evidence="1">The sequence shown here is derived from an EMBL/GenBank/DDBJ whole genome shotgun (WGS) entry which is preliminary data.</text>
</comment>
<reference evidence="1 2" key="1">
    <citation type="journal article" date="2013" name="Genome Announc.">
        <title>Draft Genome Sequence of Arthrobacter gangotriensis Strain Lz1yT, Isolated from a Penguin Rookery Soil Sample Collected in Antarctica, near the Indian Station Dakshin Gangotri.</title>
        <authorList>
            <person name="Shivaji S."/>
            <person name="Ara S."/>
            <person name="Bandi S."/>
            <person name="Singh A."/>
            <person name="Kumar Pinnaka A."/>
        </authorList>
    </citation>
    <scope>NUCLEOTIDE SEQUENCE [LARGE SCALE GENOMIC DNA]</scope>
    <source>
        <strain evidence="1 2">Lz1y</strain>
    </source>
</reference>
<dbReference type="PATRIC" id="fig|1276920.7.peg.484"/>
<keyword evidence="2" id="KW-1185">Reference proteome</keyword>
<accession>M7MZU3</accession>
<dbReference type="EMBL" id="AOCK01000001">
    <property type="protein sequence ID" value="EMR00476.1"/>
    <property type="molecule type" value="Genomic_DNA"/>
</dbReference>
<evidence type="ECO:0000313" key="2">
    <source>
        <dbReference type="Proteomes" id="UP000012015"/>
    </source>
</evidence>
<sequence>MAWAMPYVWICKAPSAVSSALTPTRAATLAKA</sequence>
<dbReference type="Proteomes" id="UP000012015">
    <property type="component" value="Unassembled WGS sequence"/>
</dbReference>
<proteinExistence type="predicted"/>
<name>M7MZU3_9MICC</name>
<dbReference type="AlphaFoldDB" id="M7MZU3"/>
<organism evidence="1 2">
    <name type="scientific">Paeniglutamicibacter gangotriensis Lz1y</name>
    <dbReference type="NCBI Taxonomy" id="1276920"/>
    <lineage>
        <taxon>Bacteria</taxon>
        <taxon>Bacillati</taxon>
        <taxon>Actinomycetota</taxon>
        <taxon>Actinomycetes</taxon>
        <taxon>Micrococcales</taxon>
        <taxon>Micrococcaceae</taxon>
        <taxon>Paeniglutamicibacter</taxon>
    </lineage>
</organism>